<keyword evidence="6" id="KW-0143">Chaperone</keyword>
<keyword evidence="1" id="KW-0813">Transport</keyword>
<evidence type="ECO:0000256" key="7">
    <source>
        <dbReference type="ARBA" id="ARBA00037651"/>
    </source>
</evidence>
<dbReference type="SUPFAM" id="SSF55008">
    <property type="entry name" value="HMA, heavy metal-associated domain"/>
    <property type="match status" value="1"/>
</dbReference>
<organism evidence="13 14">
    <name type="scientific">Macrostomum lignano</name>
    <dbReference type="NCBI Taxonomy" id="282301"/>
    <lineage>
        <taxon>Eukaryota</taxon>
        <taxon>Metazoa</taxon>
        <taxon>Spiralia</taxon>
        <taxon>Lophotrochozoa</taxon>
        <taxon>Platyhelminthes</taxon>
        <taxon>Rhabditophora</taxon>
        <taxon>Macrostomorpha</taxon>
        <taxon>Macrostomida</taxon>
        <taxon>Macrostomidae</taxon>
        <taxon>Macrostomum</taxon>
    </lineage>
</organism>
<dbReference type="GO" id="GO:0006825">
    <property type="term" value="P:copper ion transport"/>
    <property type="evidence" value="ECO:0007669"/>
    <property type="project" value="UniProtKB-KW"/>
</dbReference>
<feature type="domain" description="HMA" evidence="12">
    <location>
        <begin position="1"/>
        <end position="68"/>
    </location>
</feature>
<evidence type="ECO:0000256" key="10">
    <source>
        <dbReference type="ARBA" id="ARBA00043201"/>
    </source>
</evidence>
<evidence type="ECO:0000256" key="6">
    <source>
        <dbReference type="ARBA" id="ARBA00023186"/>
    </source>
</evidence>
<dbReference type="Gene3D" id="3.30.70.100">
    <property type="match status" value="1"/>
</dbReference>
<evidence type="ECO:0000256" key="4">
    <source>
        <dbReference type="ARBA" id="ARBA00023008"/>
    </source>
</evidence>
<dbReference type="PANTHER" id="PTHR46365:SF1">
    <property type="entry name" value="COPPER TRANSPORT PROTEIN ATOX1"/>
    <property type="match status" value="1"/>
</dbReference>
<dbReference type="PANTHER" id="PTHR46365">
    <property type="entry name" value="COPPER TRANSPORT PROTEIN ATOX1"/>
    <property type="match status" value="1"/>
</dbReference>
<keyword evidence="4" id="KW-0186">Copper</keyword>
<comment type="function">
    <text evidence="7">Binds and deliver cytosolic copper to the copper ATPase proteins. May be important in cellular antioxidant defense.</text>
</comment>
<dbReference type="Pfam" id="PF00403">
    <property type="entry name" value="HMA"/>
    <property type="match status" value="1"/>
</dbReference>
<dbReference type="InterPro" id="IPR051881">
    <property type="entry name" value="Copper_transport_ATOX1-like"/>
</dbReference>
<dbReference type="InterPro" id="IPR006121">
    <property type="entry name" value="HMA_dom"/>
</dbReference>
<reference evidence="13 14" key="1">
    <citation type="submission" date="2017-06" db="EMBL/GenBank/DDBJ databases">
        <title>A platform for efficient transgenesis in Macrostomum lignano, a flatworm model organism for stem cell research.</title>
        <authorList>
            <person name="Berezikov E."/>
        </authorList>
    </citation>
    <scope>NUCLEOTIDE SEQUENCE [LARGE SCALE GENOMIC DNA]</scope>
    <source>
        <strain evidence="13">DV1</strain>
        <tissue evidence="13">Whole organism</tissue>
    </source>
</reference>
<evidence type="ECO:0000259" key="12">
    <source>
        <dbReference type="PROSITE" id="PS50846"/>
    </source>
</evidence>
<dbReference type="GO" id="GO:0005829">
    <property type="term" value="C:cytosol"/>
    <property type="evidence" value="ECO:0007669"/>
    <property type="project" value="TreeGrafter"/>
</dbReference>
<dbReference type="CDD" id="cd00371">
    <property type="entry name" value="HMA"/>
    <property type="match status" value="1"/>
</dbReference>
<accession>A0A267GDC8</accession>
<evidence type="ECO:0000256" key="8">
    <source>
        <dbReference type="ARBA" id="ARBA00038171"/>
    </source>
</evidence>
<evidence type="ECO:0000313" key="14">
    <source>
        <dbReference type="Proteomes" id="UP000215902"/>
    </source>
</evidence>
<dbReference type="OrthoDB" id="689350at2759"/>
<evidence type="ECO:0000256" key="11">
    <source>
        <dbReference type="ARBA" id="ARBA00046351"/>
    </source>
</evidence>
<evidence type="ECO:0000313" key="13">
    <source>
        <dbReference type="EMBL" id="PAA84020.1"/>
    </source>
</evidence>
<keyword evidence="3" id="KW-0187">Copper transport</keyword>
<comment type="caution">
    <text evidence="13">The sequence shown here is derived from an EMBL/GenBank/DDBJ whole genome shotgun (WGS) entry which is preliminary data.</text>
</comment>
<dbReference type="GO" id="GO:0016531">
    <property type="term" value="F:copper chaperone activity"/>
    <property type="evidence" value="ECO:0007669"/>
    <property type="project" value="TreeGrafter"/>
</dbReference>
<comment type="similarity">
    <text evidence="8">Belongs to the ATX1 family.</text>
</comment>
<sequence length="71" mass="7498">MPTHQFTMEMTCEGCANAAKRVLAKLASERGVEVTAETDVSTQTVTVTSELPAADLLAALQKTGKTISQKS</sequence>
<dbReference type="InterPro" id="IPR036163">
    <property type="entry name" value="HMA_dom_sf"/>
</dbReference>
<evidence type="ECO:0000256" key="9">
    <source>
        <dbReference type="ARBA" id="ARBA00040962"/>
    </source>
</evidence>
<dbReference type="EMBL" id="NIVC01000391">
    <property type="protein sequence ID" value="PAA84020.1"/>
    <property type="molecule type" value="Genomic_DNA"/>
</dbReference>
<keyword evidence="2" id="KW-0479">Metal-binding</keyword>
<proteinExistence type="inferred from homology"/>
<name>A0A267GDC8_9PLAT</name>
<dbReference type="PROSITE" id="PS50846">
    <property type="entry name" value="HMA_2"/>
    <property type="match status" value="1"/>
</dbReference>
<dbReference type="AlphaFoldDB" id="A0A267GDC8"/>
<dbReference type="STRING" id="282301.A0A267GDC8"/>
<evidence type="ECO:0000256" key="1">
    <source>
        <dbReference type="ARBA" id="ARBA00022448"/>
    </source>
</evidence>
<keyword evidence="5" id="KW-0406">Ion transport</keyword>
<dbReference type="GO" id="GO:0046872">
    <property type="term" value="F:metal ion binding"/>
    <property type="evidence" value="ECO:0007669"/>
    <property type="project" value="UniProtKB-KW"/>
</dbReference>
<protein>
    <recommendedName>
        <fullName evidence="9">Copper transport protein ATOX1</fullName>
    </recommendedName>
    <alternativeName>
        <fullName evidence="10">Metal transport protein ATX1</fullName>
    </alternativeName>
</protein>
<dbReference type="Proteomes" id="UP000215902">
    <property type="component" value="Unassembled WGS sequence"/>
</dbReference>
<comment type="subunit">
    <text evidence="11">Homodimer. Interacts with ATP7B. Interacts with ATP7A. Interacts (via dimer form) with SLC31A1 (via C-terminal domain); this interaction improves ATOX1 stability and controls intracellular Cu(I) levels.</text>
</comment>
<evidence type="ECO:0000256" key="5">
    <source>
        <dbReference type="ARBA" id="ARBA00023065"/>
    </source>
</evidence>
<evidence type="ECO:0000256" key="3">
    <source>
        <dbReference type="ARBA" id="ARBA00022796"/>
    </source>
</evidence>
<gene>
    <name evidence="13" type="ORF">BOX15_Mlig025338g1</name>
</gene>
<keyword evidence="14" id="KW-1185">Reference proteome</keyword>
<evidence type="ECO:0000256" key="2">
    <source>
        <dbReference type="ARBA" id="ARBA00022723"/>
    </source>
</evidence>